<dbReference type="InterPro" id="IPR053139">
    <property type="entry name" value="Surface_bspA-like"/>
</dbReference>
<evidence type="ECO:0000259" key="2">
    <source>
        <dbReference type="Pfam" id="PF12773"/>
    </source>
</evidence>
<evidence type="ECO:0000313" key="4">
    <source>
        <dbReference type="Proteomes" id="UP000003571"/>
    </source>
</evidence>
<dbReference type="EMBL" id="AGRW01000017">
    <property type="protein sequence ID" value="EIC03170.1"/>
    <property type="molecule type" value="Genomic_DNA"/>
</dbReference>
<gene>
    <name evidence="3" type="ORF">TresaDRAFT_2807</name>
</gene>
<dbReference type="Pfam" id="PF13306">
    <property type="entry name" value="LRR_5"/>
    <property type="match status" value="2"/>
</dbReference>
<dbReference type="Gene3D" id="3.80.10.10">
    <property type="entry name" value="Ribonuclease Inhibitor"/>
    <property type="match status" value="2"/>
</dbReference>
<feature type="region of interest" description="Disordered" evidence="1">
    <location>
        <begin position="393"/>
        <end position="429"/>
    </location>
</feature>
<evidence type="ECO:0000256" key="1">
    <source>
        <dbReference type="SAM" id="MobiDB-lite"/>
    </source>
</evidence>
<reference evidence="3 4" key="1">
    <citation type="submission" date="2011-09" db="EMBL/GenBank/DDBJ databases">
        <title>The draft genome of Treponema saccharophilum DSM 2985.</title>
        <authorList>
            <consortium name="US DOE Joint Genome Institute (JGI-PGF)"/>
            <person name="Lucas S."/>
            <person name="Copeland A."/>
            <person name="Lapidus A."/>
            <person name="Glavina del Rio T."/>
            <person name="Dalin E."/>
            <person name="Tice H."/>
            <person name="Bruce D."/>
            <person name="Goodwin L."/>
            <person name="Pitluck S."/>
            <person name="Peters L."/>
            <person name="Kyrpides N."/>
            <person name="Mavromatis K."/>
            <person name="Ivanova N."/>
            <person name="Markowitz V."/>
            <person name="Cheng J.-F."/>
            <person name="Hugenholtz P."/>
            <person name="Woyke T."/>
            <person name="Wu D."/>
            <person name="Gronow S."/>
            <person name="Wellnitz S."/>
            <person name="Brambilla E."/>
            <person name="Klenk H.-P."/>
            <person name="Eisen J.A."/>
        </authorList>
    </citation>
    <scope>NUCLEOTIDE SEQUENCE [LARGE SCALE GENOMIC DNA]</scope>
    <source>
        <strain evidence="3 4">DSM 2985</strain>
    </source>
</reference>
<feature type="domain" description="DZANK-type" evidence="2">
    <location>
        <begin position="340"/>
        <end position="385"/>
    </location>
</feature>
<organism evidence="3 4">
    <name type="scientific">Treponema saccharophilum DSM 2985</name>
    <dbReference type="NCBI Taxonomy" id="907348"/>
    <lineage>
        <taxon>Bacteria</taxon>
        <taxon>Pseudomonadati</taxon>
        <taxon>Spirochaetota</taxon>
        <taxon>Spirochaetia</taxon>
        <taxon>Spirochaetales</taxon>
        <taxon>Treponemataceae</taxon>
        <taxon>Treponema</taxon>
    </lineage>
</organism>
<dbReference type="RefSeq" id="WP_002701673.1">
    <property type="nucleotide sequence ID" value="NZ_AGRW01000017.1"/>
</dbReference>
<dbReference type="InterPro" id="IPR025874">
    <property type="entry name" value="DZR"/>
</dbReference>
<dbReference type="PANTHER" id="PTHR45661:SF3">
    <property type="entry name" value="IG-LIKE DOMAIN-CONTAINING PROTEIN"/>
    <property type="match status" value="1"/>
</dbReference>
<feature type="compositionally biased region" description="Low complexity" evidence="1">
    <location>
        <begin position="403"/>
        <end position="414"/>
    </location>
</feature>
<name>H7EGW9_9SPIR</name>
<dbReference type="eggNOG" id="COG4886">
    <property type="taxonomic scope" value="Bacteria"/>
</dbReference>
<dbReference type="STRING" id="907348.TresaDRAFT_2807"/>
<keyword evidence="4" id="KW-1185">Reference proteome</keyword>
<accession>H7EGW9</accession>
<dbReference type="PANTHER" id="PTHR45661">
    <property type="entry name" value="SURFACE ANTIGEN"/>
    <property type="match status" value="1"/>
</dbReference>
<comment type="caution">
    <text evidence="3">The sequence shown here is derived from an EMBL/GenBank/DDBJ whole genome shotgun (WGS) entry which is preliminary data.</text>
</comment>
<feature type="region of interest" description="Disordered" evidence="1">
    <location>
        <begin position="305"/>
        <end position="330"/>
    </location>
</feature>
<dbReference type="InterPro" id="IPR032675">
    <property type="entry name" value="LRR_dom_sf"/>
</dbReference>
<protein>
    <recommendedName>
        <fullName evidence="2">DZANK-type domain-containing protein</fullName>
    </recommendedName>
</protein>
<dbReference type="Proteomes" id="UP000003571">
    <property type="component" value="Unassembled WGS sequence"/>
</dbReference>
<dbReference type="OrthoDB" id="362713at2"/>
<feature type="non-terminal residue" evidence="3">
    <location>
        <position position="521"/>
    </location>
</feature>
<proteinExistence type="predicted"/>
<dbReference type="SUPFAM" id="SSF52058">
    <property type="entry name" value="L domain-like"/>
    <property type="match status" value="1"/>
</dbReference>
<dbReference type="InterPro" id="IPR026906">
    <property type="entry name" value="LRR_5"/>
</dbReference>
<evidence type="ECO:0000313" key="3">
    <source>
        <dbReference type="EMBL" id="EIC03170.1"/>
    </source>
</evidence>
<dbReference type="AlphaFoldDB" id="H7EGW9"/>
<sequence length="521" mass="56688">MSYMVCSYCGRHFYGTYWQKVEHGVYGDYSSDNRVFCCEGHYDAFYREEEPPEVVVCAYCGAKLIKDKCDDIATADGYFCDTDCKKAFYDEKERREHKAKLEKFIYIDGAYYSVDKSTLVEVDRTVRVLAVREGTLFIAKKACFLCEQLKRVTFPKSLEEIGEEAFDCCPALTSVTFAKGGKLKKIGRDSFGSSGLTEIDIPEGVEEIGHRAFANCSSVTIPASVKKIGEHAFDCESLTSKTFNGTAEQWEAVKKGKKWEAAEKGKNGNENISAIAAKGSDGAGEAKTKRELVARMIRVIKEMPHPFLNEDSSTEEEERKEETPPAAGHNLRQKEFTIKCTNCGADLADSAKFCPECGTKVVREVFCAQCGTKLSAGAKFCPECGTKVGAAATPEPKAESAPKAEAAAESAPKAEAQKESSPKDNGSSKWLTINGGVLTDCDRKAEGEVIIPEGVTKIGKEAFKGCDSLTSVVIPESVTEIGEEAFRGCKALAAVEIPESVTKIGEEAFRGCDSLTSVVIP</sequence>
<dbReference type="Pfam" id="PF12773">
    <property type="entry name" value="DZR"/>
    <property type="match status" value="1"/>
</dbReference>